<dbReference type="Gene3D" id="1.10.10.1320">
    <property type="entry name" value="Anti-sigma factor, zinc-finger domain"/>
    <property type="match status" value="1"/>
</dbReference>
<dbReference type="AlphaFoldDB" id="A0A1T5BS91"/>
<keyword evidence="1" id="KW-0472">Membrane</keyword>
<dbReference type="EMBL" id="FUYX01000002">
    <property type="protein sequence ID" value="SKB50232.1"/>
    <property type="molecule type" value="Genomic_DNA"/>
</dbReference>
<protein>
    <recommendedName>
        <fullName evidence="4">Anti-sigma factor</fullName>
    </recommendedName>
</protein>
<feature type="transmembrane region" description="Helical" evidence="1">
    <location>
        <begin position="76"/>
        <end position="96"/>
    </location>
</feature>
<evidence type="ECO:0000256" key="1">
    <source>
        <dbReference type="SAM" id="Phobius"/>
    </source>
</evidence>
<accession>A0A1T5BS91</accession>
<evidence type="ECO:0000313" key="3">
    <source>
        <dbReference type="Proteomes" id="UP000190130"/>
    </source>
</evidence>
<sequence length="261" mass="27053">MTDSDLLSWTTLNAYVDGELEPDRAARVAAALARDRQAAAKVATLTRLRAAVRATAPAEVAPPFVLPRARPRAARLMPWAAALLVAAVLGAVMLGGDRLRPGASPLAAAIAAHQLWLAQSPPDAPARLGVELAGAEASSLPDLSLASLRLVHLSLDPSGRRGGGMLAGYVGPNGCRVGLWIAPADAALPAEPAMRDRDGLAIRAWRGEHASYALLGRGIDAVRLDGIAALVARITRDEPGVPREQVAALAEARSVRPACIG</sequence>
<reference evidence="2 3" key="1">
    <citation type="submission" date="2017-02" db="EMBL/GenBank/DDBJ databases">
        <authorList>
            <person name="Peterson S.W."/>
        </authorList>
    </citation>
    <scope>NUCLEOTIDE SEQUENCE [LARGE SCALE GENOMIC DNA]</scope>
    <source>
        <strain evidence="2 3">DSM 9653</strain>
    </source>
</reference>
<proteinExistence type="predicted"/>
<dbReference type="OrthoDB" id="8031034at2"/>
<gene>
    <name evidence="2" type="ORF">SAMN05660750_00998</name>
</gene>
<name>A0A1T5BS91_9HYPH</name>
<keyword evidence="1" id="KW-0812">Transmembrane</keyword>
<dbReference type="InterPro" id="IPR041916">
    <property type="entry name" value="Anti_sigma_zinc_sf"/>
</dbReference>
<dbReference type="Proteomes" id="UP000190130">
    <property type="component" value="Unassembled WGS sequence"/>
</dbReference>
<dbReference type="RefSeq" id="WP_079591164.1">
    <property type="nucleotide sequence ID" value="NZ_FUYX01000002.1"/>
</dbReference>
<evidence type="ECO:0000313" key="2">
    <source>
        <dbReference type="EMBL" id="SKB50232.1"/>
    </source>
</evidence>
<keyword evidence="1" id="KW-1133">Transmembrane helix</keyword>
<organism evidence="2 3">
    <name type="scientific">Bosea thiooxidans</name>
    <dbReference type="NCBI Taxonomy" id="53254"/>
    <lineage>
        <taxon>Bacteria</taxon>
        <taxon>Pseudomonadati</taxon>
        <taxon>Pseudomonadota</taxon>
        <taxon>Alphaproteobacteria</taxon>
        <taxon>Hyphomicrobiales</taxon>
        <taxon>Boseaceae</taxon>
        <taxon>Bosea</taxon>
    </lineage>
</organism>
<evidence type="ECO:0008006" key="4">
    <source>
        <dbReference type="Google" id="ProtNLM"/>
    </source>
</evidence>